<dbReference type="PATRIC" id="fig|754477.3.peg.1313"/>
<dbReference type="STRING" id="754477.Q7C_1332"/>
<organism evidence="3 4">
    <name type="scientific">Methylophaga frappieri (strain ATCC BAA-2434 / DSM 25690 / JAM7)</name>
    <dbReference type="NCBI Taxonomy" id="754477"/>
    <lineage>
        <taxon>Bacteria</taxon>
        <taxon>Pseudomonadati</taxon>
        <taxon>Pseudomonadota</taxon>
        <taxon>Gammaproteobacteria</taxon>
        <taxon>Thiotrichales</taxon>
        <taxon>Piscirickettsiaceae</taxon>
        <taxon>Methylophaga</taxon>
    </lineage>
</organism>
<dbReference type="SMART" id="SM00422">
    <property type="entry name" value="HTH_MERR"/>
    <property type="match status" value="1"/>
</dbReference>
<evidence type="ECO:0000313" key="4">
    <source>
        <dbReference type="Proteomes" id="UP000009145"/>
    </source>
</evidence>
<dbReference type="Gene3D" id="1.10.1660.10">
    <property type="match status" value="1"/>
</dbReference>
<dbReference type="PROSITE" id="PS50937">
    <property type="entry name" value="HTH_MERR_2"/>
    <property type="match status" value="1"/>
</dbReference>
<gene>
    <name evidence="3" type="ordered locus">Q7C_1332</name>
</gene>
<dbReference type="KEGG" id="mec:Q7C_1332"/>
<proteinExistence type="predicted"/>
<name>I1YHT9_METFJ</name>
<keyword evidence="4" id="KW-1185">Reference proteome</keyword>
<dbReference type="Proteomes" id="UP000009145">
    <property type="component" value="Chromosome"/>
</dbReference>
<dbReference type="OrthoDB" id="9802944at2"/>
<dbReference type="eggNOG" id="COG0789">
    <property type="taxonomic scope" value="Bacteria"/>
</dbReference>
<feature type="domain" description="HTH merR-type" evidence="2">
    <location>
        <begin position="1"/>
        <end position="68"/>
    </location>
</feature>
<accession>I1YHT9</accession>
<dbReference type="EMBL" id="CP003380">
    <property type="protein sequence ID" value="AFJ02482.1"/>
    <property type="molecule type" value="Genomic_DNA"/>
</dbReference>
<dbReference type="GO" id="GO:0003677">
    <property type="term" value="F:DNA binding"/>
    <property type="evidence" value="ECO:0007669"/>
    <property type="project" value="UniProtKB-KW"/>
</dbReference>
<dbReference type="CDD" id="cd04781">
    <property type="entry name" value="HTH_MerR-like_sg6"/>
    <property type="match status" value="1"/>
</dbReference>
<dbReference type="Pfam" id="PF13411">
    <property type="entry name" value="MerR_1"/>
    <property type="match status" value="1"/>
</dbReference>
<keyword evidence="1" id="KW-0238">DNA-binding</keyword>
<dbReference type="InterPro" id="IPR000551">
    <property type="entry name" value="MerR-type_HTH_dom"/>
</dbReference>
<dbReference type="PANTHER" id="PTHR30204:SF97">
    <property type="entry name" value="MERR FAMILY REGULATORY PROTEIN"/>
    <property type="match status" value="1"/>
</dbReference>
<dbReference type="HOGENOM" id="CLU_060077_5_2_6"/>
<evidence type="ECO:0000259" key="2">
    <source>
        <dbReference type="PROSITE" id="PS50937"/>
    </source>
</evidence>
<dbReference type="RefSeq" id="WP_014703902.1">
    <property type="nucleotide sequence ID" value="NC_017856.1"/>
</dbReference>
<evidence type="ECO:0000256" key="1">
    <source>
        <dbReference type="ARBA" id="ARBA00023125"/>
    </source>
</evidence>
<sequence length="142" mass="16030">MDIGEVVKRTRIPASTLRFYEEKGLIHAIGRQGLRRVFDDGVIQRLALITLGKKAGLTLAEISQMLLPEGVTINREILLNKANELDKQINEMAAMRDGLRHAAMCPAAEHLSCETFQRLLHIAHRRWRNVKAVGKTSKQVDH</sequence>
<evidence type="ECO:0000313" key="3">
    <source>
        <dbReference type="EMBL" id="AFJ02482.1"/>
    </source>
</evidence>
<dbReference type="PANTHER" id="PTHR30204">
    <property type="entry name" value="REDOX-CYCLING DRUG-SENSING TRANSCRIPTIONAL ACTIVATOR SOXR"/>
    <property type="match status" value="1"/>
</dbReference>
<dbReference type="InterPro" id="IPR047057">
    <property type="entry name" value="MerR_fam"/>
</dbReference>
<dbReference type="AlphaFoldDB" id="I1YHT9"/>
<dbReference type="SUPFAM" id="SSF46955">
    <property type="entry name" value="Putative DNA-binding domain"/>
    <property type="match status" value="1"/>
</dbReference>
<reference evidence="3 4" key="1">
    <citation type="journal article" date="2012" name="J. Bacteriol.">
        <title>Complete genome sequences of Methylophaga sp. strain JAM1 and Methylophaga sp. strain JAM7.</title>
        <authorList>
            <person name="Villeneuve C."/>
            <person name="Martineau C."/>
            <person name="Mauffrey F."/>
            <person name="Villemur R."/>
        </authorList>
    </citation>
    <scope>NUCLEOTIDE SEQUENCE [LARGE SCALE GENOMIC DNA]</scope>
    <source>
        <strain evidence="3 4">JAM7</strain>
    </source>
</reference>
<dbReference type="InterPro" id="IPR009061">
    <property type="entry name" value="DNA-bd_dom_put_sf"/>
</dbReference>
<protein>
    <submittedName>
        <fullName evidence="3">Transcriptional regulator, MerR family</fullName>
    </submittedName>
</protein>
<dbReference type="GO" id="GO:0003700">
    <property type="term" value="F:DNA-binding transcription factor activity"/>
    <property type="evidence" value="ECO:0007669"/>
    <property type="project" value="InterPro"/>
</dbReference>